<dbReference type="CDD" id="cd13585">
    <property type="entry name" value="PBP2_TMBP_like"/>
    <property type="match status" value="1"/>
</dbReference>
<protein>
    <submittedName>
        <fullName evidence="5">Sugar ABC transporter substrate-binding protein</fullName>
    </submittedName>
</protein>
<dbReference type="AlphaFoldDB" id="A0A4Q1KYF7"/>
<comment type="caution">
    <text evidence="5">The sequence shown here is derived from an EMBL/GenBank/DDBJ whole genome shotgun (WGS) entry which is preliminary data.</text>
</comment>
<gene>
    <name evidence="4" type="ORF">EQW73_12660</name>
    <name evidence="5" type="ORF">EQW78_06630</name>
</gene>
<dbReference type="PANTHER" id="PTHR30061:SF50">
    <property type="entry name" value="MALTOSE_MALTODEXTRIN-BINDING PERIPLASMIC PROTEIN"/>
    <property type="match status" value="1"/>
</dbReference>
<dbReference type="SUPFAM" id="SSF53850">
    <property type="entry name" value="Periplasmic binding protein-like II"/>
    <property type="match status" value="1"/>
</dbReference>
<dbReference type="GO" id="GO:1901982">
    <property type="term" value="F:maltose binding"/>
    <property type="evidence" value="ECO:0007669"/>
    <property type="project" value="TreeGrafter"/>
</dbReference>
<keyword evidence="3" id="KW-0732">Signal</keyword>
<dbReference type="GO" id="GO:0055052">
    <property type="term" value="C:ATP-binding cassette (ABC) transporter complex, substrate-binding subunit-containing"/>
    <property type="evidence" value="ECO:0007669"/>
    <property type="project" value="TreeGrafter"/>
</dbReference>
<keyword evidence="7" id="KW-1185">Reference proteome</keyword>
<organism evidence="5 6">
    <name type="scientific">Oerskovia turbata</name>
    <dbReference type="NCBI Taxonomy" id="1713"/>
    <lineage>
        <taxon>Bacteria</taxon>
        <taxon>Bacillati</taxon>
        <taxon>Actinomycetota</taxon>
        <taxon>Actinomycetes</taxon>
        <taxon>Micrococcales</taxon>
        <taxon>Cellulomonadaceae</taxon>
        <taxon>Oerskovia</taxon>
    </lineage>
</organism>
<evidence type="ECO:0000313" key="7">
    <source>
        <dbReference type="Proteomes" id="UP000290517"/>
    </source>
</evidence>
<dbReference type="Proteomes" id="UP000290517">
    <property type="component" value="Unassembled WGS sequence"/>
</dbReference>
<keyword evidence="2" id="KW-0813">Transport</keyword>
<dbReference type="Proteomes" id="UP000289805">
    <property type="component" value="Unassembled WGS sequence"/>
</dbReference>
<evidence type="ECO:0000256" key="2">
    <source>
        <dbReference type="ARBA" id="ARBA00022448"/>
    </source>
</evidence>
<evidence type="ECO:0000256" key="1">
    <source>
        <dbReference type="ARBA" id="ARBA00008520"/>
    </source>
</evidence>
<dbReference type="EMBL" id="SDJQ01000008">
    <property type="protein sequence ID" value="RXR35267.1"/>
    <property type="molecule type" value="Genomic_DNA"/>
</dbReference>
<accession>A0A4Q1KYF7</accession>
<sequence>MRRAGSTAHGSTSTVVIIRRQRSTKMTMPKKHVATAIAAIATLGALTACGGGDAAGGSTPVPSDGAASGSVTMWTYPVIADEAAHKAFWDKQIAEFTTENPDVDVKVEIYPWAGRDETLATGIAGGKGPDVVYLIPDQLPKYAKSLAAVDNYVTDNTGDLRENAAKSVSIDGAMMGAPLIMNSKPLVCNAAAFDVIGESGNYPETWDDLMTLAPKFKDAGYDVTNYWGAVDATLNESFYPLLWQAGGSVFSEDGTKVAFDSPEGVEALQFVTDLAEGGFVEKDLLTTIPAFEQTRTAQGKIACTWQQGPGDVASFWGEENTVVLPSLKQAESIGYGTVGSLALMKKAENLDAAGKWLAFATRPEASAEYAKAAGWFTPYTSQTGLYGDDATMAALEATLDATTSGDLNEKSREVMGILAPEIQAALIGQKTPEQAMKDAAAAANPLLG</sequence>
<evidence type="ECO:0000313" key="6">
    <source>
        <dbReference type="Proteomes" id="UP000289805"/>
    </source>
</evidence>
<proteinExistence type="inferred from homology"/>
<evidence type="ECO:0000313" key="4">
    <source>
        <dbReference type="EMBL" id="RXR25121.1"/>
    </source>
</evidence>
<comment type="similarity">
    <text evidence="1">Belongs to the bacterial solute-binding protein 1 family.</text>
</comment>
<dbReference type="GO" id="GO:0015768">
    <property type="term" value="P:maltose transport"/>
    <property type="evidence" value="ECO:0007669"/>
    <property type="project" value="TreeGrafter"/>
</dbReference>
<dbReference type="OrthoDB" id="2510110at2"/>
<name>A0A4Q1KYF7_9CELL</name>
<reference evidence="6 7" key="1">
    <citation type="submission" date="2019-01" db="EMBL/GenBank/DDBJ databases">
        <title>Oerskovia turbata Genome sequencing and assembly.</title>
        <authorList>
            <person name="Dou T."/>
        </authorList>
    </citation>
    <scope>NUCLEOTIDE SEQUENCE [LARGE SCALE GENOMIC DNA]</scope>
    <source>
        <strain evidence="5 6">JCM12123</strain>
        <strain evidence="4 7">JCM3160</strain>
    </source>
</reference>
<evidence type="ECO:0000313" key="5">
    <source>
        <dbReference type="EMBL" id="RXR35267.1"/>
    </source>
</evidence>
<dbReference type="Gene3D" id="3.40.190.10">
    <property type="entry name" value="Periplasmic binding protein-like II"/>
    <property type="match status" value="1"/>
</dbReference>
<dbReference type="InterPro" id="IPR006059">
    <property type="entry name" value="SBP"/>
</dbReference>
<dbReference type="Pfam" id="PF01547">
    <property type="entry name" value="SBP_bac_1"/>
    <property type="match status" value="1"/>
</dbReference>
<dbReference type="EMBL" id="SDJR01000007">
    <property type="protein sequence ID" value="RXR25121.1"/>
    <property type="molecule type" value="Genomic_DNA"/>
</dbReference>
<dbReference type="STRING" id="1713.GCA_000718325_03285"/>
<evidence type="ECO:0000256" key="3">
    <source>
        <dbReference type="ARBA" id="ARBA00022729"/>
    </source>
</evidence>
<dbReference type="GO" id="GO:0042956">
    <property type="term" value="P:maltodextrin transmembrane transport"/>
    <property type="evidence" value="ECO:0007669"/>
    <property type="project" value="TreeGrafter"/>
</dbReference>
<dbReference type="PANTHER" id="PTHR30061">
    <property type="entry name" value="MALTOSE-BINDING PERIPLASMIC PROTEIN"/>
    <property type="match status" value="1"/>
</dbReference>